<dbReference type="Gene3D" id="3.40.50.1110">
    <property type="entry name" value="SGNH hydrolase"/>
    <property type="match status" value="1"/>
</dbReference>
<dbReference type="SUPFAM" id="SSF52266">
    <property type="entry name" value="SGNH hydrolase"/>
    <property type="match status" value="1"/>
</dbReference>
<comment type="caution">
    <text evidence="3">The sequence shown here is derived from an EMBL/GenBank/DDBJ whole genome shotgun (WGS) entry which is preliminary data.</text>
</comment>
<dbReference type="InterPro" id="IPR036514">
    <property type="entry name" value="SGNH_hydro_sf"/>
</dbReference>
<evidence type="ECO:0000256" key="1">
    <source>
        <dbReference type="ARBA" id="ARBA00022801"/>
    </source>
</evidence>
<gene>
    <name evidence="3" type="ORF">AB1Y20_017244</name>
</gene>
<evidence type="ECO:0000259" key="2">
    <source>
        <dbReference type="Pfam" id="PF03629"/>
    </source>
</evidence>
<evidence type="ECO:0000313" key="3">
    <source>
        <dbReference type="EMBL" id="KAL1522247.1"/>
    </source>
</evidence>
<dbReference type="Pfam" id="PF03629">
    <property type="entry name" value="SASA"/>
    <property type="match status" value="1"/>
</dbReference>
<accession>A0AB34JNG1</accession>
<dbReference type="InterPro" id="IPR039329">
    <property type="entry name" value="SIAE"/>
</dbReference>
<sequence length="690" mass="74885">MASVRFAAVFSDDMVLQQAPARAAVFGFASHVGSVEVSLFRGASVLQAWRTRAAARGSSLRPLHPWKARLSPVDGSPHAEYTLRVALLSAAGAALANATLHRLVFGDVWVCAGQSNMRLPLTHTFARHQSLSSVLSGAYDNIRLPCGDSDEVSLLETSGQPAHFPAWRKASDCATNSSTDRTGHAENLLFRSCATCWYFGESLSHHFKRFHQAAPSLGLVCIASGATPLEVWLPSAALEHCANTLPHKLLGGRSVYAERVEPLVPMAIKGWLWYQGEQNLRGNGISGSWSGRYGYACALGALLSHWRARWSEEPNSTAPLAPFGVVTLQPRAMQFGGRDFGGMRHAQTGGFGSLPSAAWPQTFVAQAYDLPDVWNLDASCYYWGCCELRRDAAKCVAGTAHIGGASVCAPYCRALNETSAVTVGMAGLHSRLKKPVGQRLATLAFRSVYGGEPLGALAGPTISGCAVRGERLVLAFNRSLLRGEKVRVHAYHRAAGEERSMLEVLPAHAPFCHQPMVRCANRSGLQEFFYRSASECHFKRREWFCPAALDGRHEAKRLAGGGVTDFVPIFEQEWYMPPALPSEDFWERHWVRVNLSQTSAYQVSADLTPLRGAPVAYVRYAWGVQLGGTPERLCCNDNDPAVGRSKPCDDPCPIASTGGLPANPFLARVEHGTCHCFPPQVCDEAVGDVQ</sequence>
<organism evidence="3 4">
    <name type="scientific">Prymnesium parvum</name>
    <name type="common">Toxic golden alga</name>
    <dbReference type="NCBI Taxonomy" id="97485"/>
    <lineage>
        <taxon>Eukaryota</taxon>
        <taxon>Haptista</taxon>
        <taxon>Haptophyta</taxon>
        <taxon>Prymnesiophyceae</taxon>
        <taxon>Prymnesiales</taxon>
        <taxon>Prymnesiaceae</taxon>
        <taxon>Prymnesium</taxon>
    </lineage>
</organism>
<dbReference type="GO" id="GO:0005975">
    <property type="term" value="P:carbohydrate metabolic process"/>
    <property type="evidence" value="ECO:0007669"/>
    <property type="project" value="TreeGrafter"/>
</dbReference>
<proteinExistence type="predicted"/>
<dbReference type="InterPro" id="IPR005181">
    <property type="entry name" value="SASA"/>
</dbReference>
<dbReference type="Proteomes" id="UP001515480">
    <property type="component" value="Unassembled WGS sequence"/>
</dbReference>
<dbReference type="AlphaFoldDB" id="A0AB34JNG1"/>
<name>A0AB34JNG1_PRYPA</name>
<protein>
    <recommendedName>
        <fullName evidence="2">Sialate O-acetylesterase domain-containing protein</fullName>
    </recommendedName>
</protein>
<reference evidence="3 4" key="1">
    <citation type="journal article" date="2024" name="Science">
        <title>Giant polyketide synthase enzymes in the biosynthesis of giant marine polyether toxins.</title>
        <authorList>
            <person name="Fallon T.R."/>
            <person name="Shende V.V."/>
            <person name="Wierzbicki I.H."/>
            <person name="Pendleton A.L."/>
            <person name="Watervoot N.F."/>
            <person name="Auber R.P."/>
            <person name="Gonzalez D.J."/>
            <person name="Wisecaver J.H."/>
            <person name="Moore B.S."/>
        </authorList>
    </citation>
    <scope>NUCLEOTIDE SEQUENCE [LARGE SCALE GENOMIC DNA]</scope>
    <source>
        <strain evidence="3 4">12B1</strain>
    </source>
</reference>
<dbReference type="PANTHER" id="PTHR22901">
    <property type="entry name" value="SIALATE O-ACETYLESTERASE"/>
    <property type="match status" value="1"/>
</dbReference>
<keyword evidence="4" id="KW-1185">Reference proteome</keyword>
<dbReference type="GO" id="GO:0001681">
    <property type="term" value="F:sialate O-acetylesterase activity"/>
    <property type="evidence" value="ECO:0007669"/>
    <property type="project" value="InterPro"/>
</dbReference>
<feature type="domain" description="Sialate O-acetylesterase" evidence="2">
    <location>
        <begin position="107"/>
        <end position="280"/>
    </location>
</feature>
<dbReference type="EMBL" id="JBGBPQ010000006">
    <property type="protein sequence ID" value="KAL1522247.1"/>
    <property type="molecule type" value="Genomic_DNA"/>
</dbReference>
<keyword evidence="1" id="KW-0378">Hydrolase</keyword>
<evidence type="ECO:0000313" key="4">
    <source>
        <dbReference type="Proteomes" id="UP001515480"/>
    </source>
</evidence>
<dbReference type="PANTHER" id="PTHR22901:SF0">
    <property type="entry name" value="SIALATE O-ACETYLESTERASE"/>
    <property type="match status" value="1"/>
</dbReference>